<dbReference type="AlphaFoldDB" id="J7GVU0"/>
<dbReference type="HOGENOM" id="CLU_057490_0_0_6"/>
<keyword evidence="1" id="KW-1133">Transmembrane helix</keyword>
<keyword evidence="2" id="KW-0808">Transferase</keyword>
<evidence type="ECO:0000313" key="2">
    <source>
        <dbReference type="EMBL" id="AFP83491.1"/>
    </source>
</evidence>
<proteinExistence type="predicted"/>
<dbReference type="KEGG" id="cru:A33U_017"/>
<keyword evidence="1" id="KW-0472">Membrane</keyword>
<sequence>MYFSINNYTINLKKKIFETEFIFLKKINFTIFKIKKIKKKIFINIKQIIKFVIFYNIWKKLFFKNNIICFFNIKNIIYDNIDFFFKLNLISKGLEFINTLNLTNLFNIAKNIIWTNIGFFEINDFFFFLKKYNIILKNIIIESIDKIPYLTKYIIPNKVRISNSNRIRLGSFISEEVTIMSEGYLNFNTFISKNCMIEGRVSAGVYIGENTDLGGSSSIMGTLSGGGNIIISIGKNCLIGANSGIGISIGNYNIIESGLYITNGTKVFLLIKLKKIIIKAKKLSFINNLTFYRNSLNGKIFCCKNNIFSSKINNILHKN</sequence>
<dbReference type="PATRIC" id="fig|1202536.3.peg.16"/>
<protein>
    <submittedName>
        <fullName evidence="2">Tetrahydrodipicolinate N-succinyltransferase</fullName>
    </submittedName>
</protein>
<gene>
    <name evidence="2" type="primary">dapD</name>
    <name evidence="2" type="ORF">A33U_017</name>
</gene>
<keyword evidence="1" id="KW-0812">Transmembrane</keyword>
<dbReference type="InterPro" id="IPR011004">
    <property type="entry name" value="Trimer_LpxA-like_sf"/>
</dbReference>
<dbReference type="STRING" id="1202536.A33U_017"/>
<dbReference type="Proteomes" id="UP000003932">
    <property type="component" value="Chromosome"/>
</dbReference>
<dbReference type="OrthoDB" id="9782799at2"/>
<dbReference type="Gene3D" id="2.160.10.10">
    <property type="entry name" value="Hexapeptide repeat proteins"/>
    <property type="match status" value="1"/>
</dbReference>
<accession>J7GVU0</accession>
<evidence type="ECO:0000313" key="3">
    <source>
        <dbReference type="Proteomes" id="UP000003932"/>
    </source>
</evidence>
<name>J7GVU0_CARRU</name>
<dbReference type="RefSeq" id="WP_014886792.1">
    <property type="nucleotide sequence ID" value="NC_018414.1"/>
</dbReference>
<dbReference type="EMBL" id="CP003541">
    <property type="protein sequence ID" value="AFP83491.1"/>
    <property type="molecule type" value="Genomic_DNA"/>
</dbReference>
<dbReference type="Pfam" id="PF14602">
    <property type="entry name" value="Hexapep_2"/>
    <property type="match status" value="1"/>
</dbReference>
<feature type="transmembrane region" description="Helical" evidence="1">
    <location>
        <begin position="41"/>
        <end position="58"/>
    </location>
</feature>
<evidence type="ECO:0000256" key="1">
    <source>
        <dbReference type="SAM" id="Phobius"/>
    </source>
</evidence>
<organism evidence="2 3">
    <name type="scientific">Candidatus Carsonella ruddii CE isolate Thao2000</name>
    <dbReference type="NCBI Taxonomy" id="1202536"/>
    <lineage>
        <taxon>Bacteria</taxon>
        <taxon>Pseudomonadati</taxon>
        <taxon>Pseudomonadota</taxon>
        <taxon>Gammaproteobacteria</taxon>
        <taxon>Oceanospirillales</taxon>
        <taxon>Halomonadaceae</taxon>
        <taxon>Zymobacter group</taxon>
        <taxon>Candidatus Carsonella</taxon>
    </lineage>
</organism>
<dbReference type="SUPFAM" id="SSF51161">
    <property type="entry name" value="Trimeric LpxA-like enzymes"/>
    <property type="match status" value="1"/>
</dbReference>
<dbReference type="GO" id="GO:0016740">
    <property type="term" value="F:transferase activity"/>
    <property type="evidence" value="ECO:0007669"/>
    <property type="project" value="UniProtKB-KW"/>
</dbReference>
<reference evidence="2 3" key="1">
    <citation type="journal article" date="2012" name="Mol. Biol. Evol.">
        <title>Genome reduction and co-evolution between the primary and secondary bacterial symbionts of psyllids.</title>
        <authorList>
            <person name="Sloan D.B."/>
            <person name="Moran N.A."/>
        </authorList>
    </citation>
    <scope>NUCLEOTIDE SEQUENCE [LARGE SCALE GENOMIC DNA]</scope>
    <source>
        <strain evidence="2 3">CE</strain>
    </source>
</reference>
<dbReference type="InterPro" id="IPR001451">
    <property type="entry name" value="Hexapep"/>
</dbReference>